<dbReference type="InterPro" id="IPR010093">
    <property type="entry name" value="SinI_DNA-bd"/>
</dbReference>
<proteinExistence type="predicted"/>
<feature type="domain" description="Helix-turn-helix" evidence="1">
    <location>
        <begin position="40"/>
        <end position="88"/>
    </location>
</feature>
<evidence type="ECO:0000259" key="1">
    <source>
        <dbReference type="Pfam" id="PF12728"/>
    </source>
</evidence>
<dbReference type="EMBL" id="JAAJBT010000006">
    <property type="protein sequence ID" value="NHM02533.1"/>
    <property type="molecule type" value="Genomic_DNA"/>
</dbReference>
<dbReference type="InterPro" id="IPR041657">
    <property type="entry name" value="HTH_17"/>
</dbReference>
<organism evidence="2 3">
    <name type="scientific">Flavobacterium difficile</name>
    <dbReference type="NCBI Taxonomy" id="2709659"/>
    <lineage>
        <taxon>Bacteria</taxon>
        <taxon>Pseudomonadati</taxon>
        <taxon>Bacteroidota</taxon>
        <taxon>Flavobacteriia</taxon>
        <taxon>Flavobacteriales</taxon>
        <taxon>Flavobacteriaceae</taxon>
        <taxon>Flavobacterium</taxon>
    </lineage>
</organism>
<accession>A0ABX0I8J1</accession>
<dbReference type="Proteomes" id="UP000800984">
    <property type="component" value="Unassembled WGS sequence"/>
</dbReference>
<sequence length="113" mass="13174">MKNQQIYMLSEEGIKVLAEQITENIKKAINPLNSSAEDVFMNIDETAKLINLAKPSIYGLVHQNRIPYHKKGKRLYFLKSQIIDWLKSGKKESKDDTETKANEYLMKNQLFNR</sequence>
<dbReference type="Pfam" id="PF12728">
    <property type="entry name" value="HTH_17"/>
    <property type="match status" value="1"/>
</dbReference>
<evidence type="ECO:0000313" key="2">
    <source>
        <dbReference type="EMBL" id="NHM02533.1"/>
    </source>
</evidence>
<gene>
    <name evidence="2" type="ORF">G4D72_10495</name>
</gene>
<evidence type="ECO:0000313" key="3">
    <source>
        <dbReference type="Proteomes" id="UP000800984"/>
    </source>
</evidence>
<reference evidence="2 3" key="1">
    <citation type="submission" date="2020-02" db="EMBL/GenBank/DDBJ databases">
        <authorList>
            <person name="Chen W.-M."/>
        </authorList>
    </citation>
    <scope>NUCLEOTIDE SEQUENCE [LARGE SCALE GENOMIC DNA]</scope>
    <source>
        <strain evidence="2 3">KDG-16</strain>
    </source>
</reference>
<dbReference type="NCBIfam" id="TIGR01764">
    <property type="entry name" value="excise"/>
    <property type="match status" value="1"/>
</dbReference>
<keyword evidence="3" id="KW-1185">Reference proteome</keyword>
<comment type="caution">
    <text evidence="2">The sequence shown here is derived from an EMBL/GenBank/DDBJ whole genome shotgun (WGS) entry which is preliminary data.</text>
</comment>
<name>A0ABX0I8J1_9FLAO</name>
<dbReference type="RefSeq" id="WP_166077654.1">
    <property type="nucleotide sequence ID" value="NZ_JAAJBT010000006.1"/>
</dbReference>
<protein>
    <submittedName>
        <fullName evidence="2">Helix-turn-helix domain-containing protein</fullName>
    </submittedName>
</protein>